<name>S7RH19_GLOTA</name>
<accession>S7RH19</accession>
<dbReference type="GeneID" id="19302175"/>
<keyword evidence="3" id="KW-1185">Reference proteome</keyword>
<organism evidence="2 3">
    <name type="scientific">Gloeophyllum trabeum (strain ATCC 11539 / FP-39264 / Madison 617)</name>
    <name type="common">Brown rot fungus</name>
    <dbReference type="NCBI Taxonomy" id="670483"/>
    <lineage>
        <taxon>Eukaryota</taxon>
        <taxon>Fungi</taxon>
        <taxon>Dikarya</taxon>
        <taxon>Basidiomycota</taxon>
        <taxon>Agaricomycotina</taxon>
        <taxon>Agaricomycetes</taxon>
        <taxon>Gloeophyllales</taxon>
        <taxon>Gloeophyllaceae</taxon>
        <taxon>Gloeophyllum</taxon>
    </lineage>
</organism>
<feature type="compositionally biased region" description="Basic residues" evidence="1">
    <location>
        <begin position="28"/>
        <end position="40"/>
    </location>
</feature>
<protein>
    <submittedName>
        <fullName evidence="2">Uncharacterized protein</fullName>
    </submittedName>
</protein>
<reference evidence="2 3" key="1">
    <citation type="journal article" date="2012" name="Science">
        <title>The Paleozoic origin of enzymatic lignin decomposition reconstructed from 31 fungal genomes.</title>
        <authorList>
            <person name="Floudas D."/>
            <person name="Binder M."/>
            <person name="Riley R."/>
            <person name="Barry K."/>
            <person name="Blanchette R.A."/>
            <person name="Henrissat B."/>
            <person name="Martinez A.T."/>
            <person name="Otillar R."/>
            <person name="Spatafora J.W."/>
            <person name="Yadav J.S."/>
            <person name="Aerts A."/>
            <person name="Benoit I."/>
            <person name="Boyd A."/>
            <person name="Carlson A."/>
            <person name="Copeland A."/>
            <person name="Coutinho P.M."/>
            <person name="de Vries R.P."/>
            <person name="Ferreira P."/>
            <person name="Findley K."/>
            <person name="Foster B."/>
            <person name="Gaskell J."/>
            <person name="Glotzer D."/>
            <person name="Gorecki P."/>
            <person name="Heitman J."/>
            <person name="Hesse C."/>
            <person name="Hori C."/>
            <person name="Igarashi K."/>
            <person name="Jurgens J.A."/>
            <person name="Kallen N."/>
            <person name="Kersten P."/>
            <person name="Kohler A."/>
            <person name="Kuees U."/>
            <person name="Kumar T.K.A."/>
            <person name="Kuo A."/>
            <person name="LaButti K."/>
            <person name="Larrondo L.F."/>
            <person name="Lindquist E."/>
            <person name="Ling A."/>
            <person name="Lombard V."/>
            <person name="Lucas S."/>
            <person name="Lundell T."/>
            <person name="Martin R."/>
            <person name="McLaughlin D.J."/>
            <person name="Morgenstern I."/>
            <person name="Morin E."/>
            <person name="Murat C."/>
            <person name="Nagy L.G."/>
            <person name="Nolan M."/>
            <person name="Ohm R.A."/>
            <person name="Patyshakuliyeva A."/>
            <person name="Rokas A."/>
            <person name="Ruiz-Duenas F.J."/>
            <person name="Sabat G."/>
            <person name="Salamov A."/>
            <person name="Samejima M."/>
            <person name="Schmutz J."/>
            <person name="Slot J.C."/>
            <person name="St John F."/>
            <person name="Stenlid J."/>
            <person name="Sun H."/>
            <person name="Sun S."/>
            <person name="Syed K."/>
            <person name="Tsang A."/>
            <person name="Wiebenga A."/>
            <person name="Young D."/>
            <person name="Pisabarro A."/>
            <person name="Eastwood D.C."/>
            <person name="Martin F."/>
            <person name="Cullen D."/>
            <person name="Grigoriev I.V."/>
            <person name="Hibbett D.S."/>
        </authorList>
    </citation>
    <scope>NUCLEOTIDE SEQUENCE [LARGE SCALE GENOMIC DNA]</scope>
    <source>
        <strain evidence="2 3">ATCC 11539</strain>
    </source>
</reference>
<dbReference type="RefSeq" id="XP_007867835.1">
    <property type="nucleotide sequence ID" value="XM_007869644.1"/>
</dbReference>
<evidence type="ECO:0000256" key="1">
    <source>
        <dbReference type="SAM" id="MobiDB-lite"/>
    </source>
</evidence>
<feature type="compositionally biased region" description="Polar residues" evidence="1">
    <location>
        <begin position="245"/>
        <end position="255"/>
    </location>
</feature>
<dbReference type="Proteomes" id="UP000030669">
    <property type="component" value="Unassembled WGS sequence"/>
</dbReference>
<sequence length="543" mass="59357">MNLGSIFKAFSPSKKSKASPLLEDAGVRKKYRKTTTKGKGKSVTQDSSSAKQRAAPEASLAERAGRLSSTTAEPSKFEFSPGSAPHTPPRPSNAAPRVQSAQQAENRVDAAGPPTSPLKSLTKSAGKSGSARPLLRPKELSPPPKDVFATMADLLESPIVHAGSPPMMPPSSKGHMRLFQPPGGLLKYKIGRQVGSSQAQSPSSRASAAKMSPEGPLMMKPMPVNGAIRNKVQRKESKPYALPQTPATPSTSSRVQIPAIPDGRRSPPSPRTRLGRKGDLPYGHQVFTPLRSEILLSRERALQRKLEMLTDDLDWSSRVLDESSAYAAGTAKRAIPHIRASPDKRSGGEAALPVPKVPKSRKMEERGVQVDTDLTERASYSKAILGREDALKSWVPGQWQRFVHEQRTKAEADGTLKEKTRKIMARVQEQKSKWDVLLDPANSEILYVGAHVPWPLLENPSKLSALYEVAVWEYVLNPFRTDTERLSPAEILQAEREKWVSADWIGTLLPKFDSNAHETLLCLISRLLQILANLAGMTQTQEG</sequence>
<evidence type="ECO:0000313" key="3">
    <source>
        <dbReference type="Proteomes" id="UP000030669"/>
    </source>
</evidence>
<dbReference type="KEGG" id="gtr:GLOTRDRAFT_130848"/>
<feature type="region of interest" description="Disordered" evidence="1">
    <location>
        <begin position="160"/>
        <end position="283"/>
    </location>
</feature>
<feature type="region of interest" description="Disordered" evidence="1">
    <location>
        <begin position="1"/>
        <end position="147"/>
    </location>
</feature>
<feature type="compositionally biased region" description="Polar residues" evidence="1">
    <location>
        <begin position="117"/>
        <end position="127"/>
    </location>
</feature>
<dbReference type="EMBL" id="KB469305">
    <property type="protein sequence ID" value="EPQ53505.1"/>
    <property type="molecule type" value="Genomic_DNA"/>
</dbReference>
<evidence type="ECO:0000313" key="2">
    <source>
        <dbReference type="EMBL" id="EPQ53505.1"/>
    </source>
</evidence>
<gene>
    <name evidence="2" type="ORF">GLOTRDRAFT_130848</name>
</gene>
<feature type="compositionally biased region" description="Polar residues" evidence="1">
    <location>
        <begin position="42"/>
        <end position="51"/>
    </location>
</feature>
<proteinExistence type="predicted"/>
<dbReference type="HOGENOM" id="CLU_501569_0_0_1"/>
<dbReference type="AlphaFoldDB" id="S7RH19"/>
<feature type="compositionally biased region" description="Low complexity" evidence="1">
    <location>
        <begin position="196"/>
        <end position="209"/>
    </location>
</feature>